<keyword evidence="2" id="KW-1185">Reference proteome</keyword>
<gene>
    <name evidence="1" type="ORF">E6C60_4067</name>
</gene>
<dbReference type="KEGG" id="palo:E6C60_4067"/>
<evidence type="ECO:0000313" key="1">
    <source>
        <dbReference type="EMBL" id="QCT04772.1"/>
    </source>
</evidence>
<dbReference type="EMBL" id="CP040396">
    <property type="protein sequence ID" value="QCT04772.1"/>
    <property type="molecule type" value="Genomic_DNA"/>
</dbReference>
<accession>A0A4P8XPJ9</accession>
<dbReference type="Proteomes" id="UP000300879">
    <property type="component" value="Chromosome"/>
</dbReference>
<protein>
    <submittedName>
        <fullName evidence="1">Uncharacterized protein</fullName>
    </submittedName>
</protein>
<sequence>MTNIGKPYEGKPHVRFDEEGQRCLPFTLESGAGGLLFLSKKR</sequence>
<organism evidence="1 2">
    <name type="scientific">Paenibacillus algicola</name>
    <dbReference type="NCBI Taxonomy" id="2565926"/>
    <lineage>
        <taxon>Bacteria</taxon>
        <taxon>Bacillati</taxon>
        <taxon>Bacillota</taxon>
        <taxon>Bacilli</taxon>
        <taxon>Bacillales</taxon>
        <taxon>Paenibacillaceae</taxon>
        <taxon>Paenibacillus</taxon>
    </lineage>
</organism>
<proteinExistence type="predicted"/>
<evidence type="ECO:0000313" key="2">
    <source>
        <dbReference type="Proteomes" id="UP000300879"/>
    </source>
</evidence>
<dbReference type="AlphaFoldDB" id="A0A4P8XPJ9"/>
<reference evidence="1 2" key="1">
    <citation type="submission" date="2019-05" db="EMBL/GenBank/DDBJ databases">
        <authorList>
            <person name="Chen C."/>
        </authorList>
    </citation>
    <scope>NUCLEOTIDE SEQUENCE [LARGE SCALE GENOMIC DNA]</scope>
    <source>
        <strain evidence="1 2">HB172198</strain>
    </source>
</reference>
<name>A0A4P8XPJ9_9BACL</name>